<reference evidence="2 3" key="2">
    <citation type="journal article" date="2017" name="Genome Biol.">
        <title>New reference genome sequences of hot pepper reveal the massive evolution of plant disease-resistance genes by retroduplication.</title>
        <authorList>
            <person name="Kim S."/>
            <person name="Park J."/>
            <person name="Yeom S.I."/>
            <person name="Kim Y.M."/>
            <person name="Seo E."/>
            <person name="Kim K.T."/>
            <person name="Kim M.S."/>
            <person name="Lee J.M."/>
            <person name="Cheong K."/>
            <person name="Shin H.S."/>
            <person name="Kim S.B."/>
            <person name="Han K."/>
            <person name="Lee J."/>
            <person name="Park M."/>
            <person name="Lee H.A."/>
            <person name="Lee H.Y."/>
            <person name="Lee Y."/>
            <person name="Oh S."/>
            <person name="Lee J.H."/>
            <person name="Choi E."/>
            <person name="Choi E."/>
            <person name="Lee S.E."/>
            <person name="Jeon J."/>
            <person name="Kim H."/>
            <person name="Choi G."/>
            <person name="Song H."/>
            <person name="Lee J."/>
            <person name="Lee S.C."/>
            <person name="Kwon J.K."/>
            <person name="Lee H.Y."/>
            <person name="Koo N."/>
            <person name="Hong Y."/>
            <person name="Kim R.W."/>
            <person name="Kang W.H."/>
            <person name="Huh J.H."/>
            <person name="Kang B.C."/>
            <person name="Yang T.J."/>
            <person name="Lee Y.H."/>
            <person name="Bennetzen J.L."/>
            <person name="Choi D."/>
        </authorList>
    </citation>
    <scope>NUCLEOTIDE SEQUENCE [LARGE SCALE GENOMIC DNA]</scope>
    <source>
        <strain evidence="3">cv. CM334</strain>
    </source>
</reference>
<dbReference type="AlphaFoldDB" id="A0A2G2Z0A1"/>
<dbReference type="InterPro" id="IPR005174">
    <property type="entry name" value="KIB1-4_b-propeller"/>
</dbReference>
<name>A0A2G2Z0A1_CAPAN</name>
<organism evidence="2 3">
    <name type="scientific">Capsicum annuum</name>
    <name type="common">Capsicum pepper</name>
    <dbReference type="NCBI Taxonomy" id="4072"/>
    <lineage>
        <taxon>Eukaryota</taxon>
        <taxon>Viridiplantae</taxon>
        <taxon>Streptophyta</taxon>
        <taxon>Embryophyta</taxon>
        <taxon>Tracheophyta</taxon>
        <taxon>Spermatophyta</taxon>
        <taxon>Magnoliopsida</taxon>
        <taxon>eudicotyledons</taxon>
        <taxon>Gunneridae</taxon>
        <taxon>Pentapetalae</taxon>
        <taxon>asterids</taxon>
        <taxon>lamiids</taxon>
        <taxon>Solanales</taxon>
        <taxon>Solanaceae</taxon>
        <taxon>Solanoideae</taxon>
        <taxon>Capsiceae</taxon>
        <taxon>Capsicum</taxon>
    </lineage>
</organism>
<dbReference type="Gramene" id="PHT75442">
    <property type="protein sequence ID" value="PHT75442"/>
    <property type="gene ID" value="T459_18964"/>
</dbReference>
<accession>A0A2G2Z0A1</accession>
<evidence type="ECO:0000313" key="3">
    <source>
        <dbReference type="Proteomes" id="UP000222542"/>
    </source>
</evidence>
<sequence length="160" mass="17697">MVSSSVAVPWLMLSEKKDNAEIREFFDLSNDYILALIQGSPATFAFWRPGDTSFTSLLTTIPDCAYSDITWHDGKFYGVNFMGDIVIVDSTVSPIAAARVVRWTTPDLIADATDSDDGEEGQDADQYGVKTFHGYKINDPNSTTRYSYTELKDGAIGHFS</sequence>
<reference evidence="2 3" key="1">
    <citation type="journal article" date="2014" name="Nat. Genet.">
        <title>Genome sequence of the hot pepper provides insights into the evolution of pungency in Capsicum species.</title>
        <authorList>
            <person name="Kim S."/>
            <person name="Park M."/>
            <person name="Yeom S.I."/>
            <person name="Kim Y.M."/>
            <person name="Lee J.M."/>
            <person name="Lee H.A."/>
            <person name="Seo E."/>
            <person name="Choi J."/>
            <person name="Cheong K."/>
            <person name="Kim K.T."/>
            <person name="Jung K."/>
            <person name="Lee G.W."/>
            <person name="Oh S.K."/>
            <person name="Bae C."/>
            <person name="Kim S.B."/>
            <person name="Lee H.Y."/>
            <person name="Kim S.Y."/>
            <person name="Kim M.S."/>
            <person name="Kang B.C."/>
            <person name="Jo Y.D."/>
            <person name="Yang H.B."/>
            <person name="Jeong H.J."/>
            <person name="Kang W.H."/>
            <person name="Kwon J.K."/>
            <person name="Shin C."/>
            <person name="Lim J.Y."/>
            <person name="Park J.H."/>
            <person name="Huh J.H."/>
            <person name="Kim J.S."/>
            <person name="Kim B.D."/>
            <person name="Cohen O."/>
            <person name="Paran I."/>
            <person name="Suh M.C."/>
            <person name="Lee S.B."/>
            <person name="Kim Y.K."/>
            <person name="Shin Y."/>
            <person name="Noh S.J."/>
            <person name="Park J."/>
            <person name="Seo Y.S."/>
            <person name="Kwon S.Y."/>
            <person name="Kim H.A."/>
            <person name="Park J.M."/>
            <person name="Kim H.J."/>
            <person name="Choi S.B."/>
            <person name="Bosland P.W."/>
            <person name="Reeves G."/>
            <person name="Jo S.H."/>
            <person name="Lee B.W."/>
            <person name="Cho H.T."/>
            <person name="Choi H.S."/>
            <person name="Lee M.S."/>
            <person name="Yu Y."/>
            <person name="Do Choi Y."/>
            <person name="Park B.S."/>
            <person name="van Deynze A."/>
            <person name="Ashrafi H."/>
            <person name="Hill T."/>
            <person name="Kim W.T."/>
            <person name="Pai H.S."/>
            <person name="Ahn H.K."/>
            <person name="Yeam I."/>
            <person name="Giovannoni J.J."/>
            <person name="Rose J.K."/>
            <person name="Sorensen I."/>
            <person name="Lee S.J."/>
            <person name="Kim R.W."/>
            <person name="Choi I.Y."/>
            <person name="Choi B.S."/>
            <person name="Lim J.S."/>
            <person name="Lee Y.H."/>
            <person name="Choi D."/>
        </authorList>
    </citation>
    <scope>NUCLEOTIDE SEQUENCE [LARGE SCALE GENOMIC DNA]</scope>
    <source>
        <strain evidence="3">cv. CM334</strain>
    </source>
</reference>
<feature type="domain" description="KIB1-4 beta-propeller" evidence="1">
    <location>
        <begin position="28"/>
        <end position="111"/>
    </location>
</feature>
<dbReference type="Proteomes" id="UP000222542">
    <property type="component" value="Unassembled WGS sequence"/>
</dbReference>
<evidence type="ECO:0000259" key="1">
    <source>
        <dbReference type="Pfam" id="PF03478"/>
    </source>
</evidence>
<dbReference type="EMBL" id="AYRZ02000007">
    <property type="protein sequence ID" value="PHT75442.1"/>
    <property type="molecule type" value="Genomic_DNA"/>
</dbReference>
<protein>
    <recommendedName>
        <fullName evidence="1">KIB1-4 beta-propeller domain-containing protein</fullName>
    </recommendedName>
</protein>
<comment type="caution">
    <text evidence="2">The sequence shown here is derived from an EMBL/GenBank/DDBJ whole genome shotgun (WGS) entry which is preliminary data.</text>
</comment>
<dbReference type="Pfam" id="PF03478">
    <property type="entry name" value="Beta-prop_KIB1-4"/>
    <property type="match status" value="1"/>
</dbReference>
<proteinExistence type="predicted"/>
<gene>
    <name evidence="2" type="ORF">T459_18964</name>
</gene>
<evidence type="ECO:0000313" key="2">
    <source>
        <dbReference type="EMBL" id="PHT75442.1"/>
    </source>
</evidence>
<keyword evidence="3" id="KW-1185">Reference proteome</keyword>